<comment type="similarity">
    <text evidence="1 4">Belongs to the acyl-CoA dehydrogenase family.</text>
</comment>
<dbReference type="InterPro" id="IPR053998">
    <property type="entry name" value="ACDH-11_C"/>
</dbReference>
<evidence type="ECO:0000259" key="6">
    <source>
        <dbReference type="Pfam" id="PF02770"/>
    </source>
</evidence>
<dbReference type="InterPro" id="IPR041504">
    <property type="entry name" value="AidB_N"/>
</dbReference>
<feature type="domain" description="Adaptive response protein AidB N-terminal" evidence="7">
    <location>
        <begin position="66"/>
        <end position="196"/>
    </location>
</feature>
<evidence type="ECO:0000259" key="7">
    <source>
        <dbReference type="Pfam" id="PF18158"/>
    </source>
</evidence>
<name>A0ABQ9F5M8_TEGGR</name>
<keyword evidence="4" id="KW-0560">Oxidoreductase</keyword>
<comment type="cofactor">
    <cofactor evidence="4">
        <name>FAD</name>
        <dbReference type="ChEBI" id="CHEBI:57692"/>
    </cofactor>
</comment>
<dbReference type="InterPro" id="IPR009100">
    <property type="entry name" value="AcylCoA_DH/oxidase_NM_dom_sf"/>
</dbReference>
<accession>A0ABQ9F5M8</accession>
<dbReference type="PANTHER" id="PTHR42707:SF2">
    <property type="entry name" value="ACD11 DEHYDROGENASE"/>
    <property type="match status" value="1"/>
</dbReference>
<dbReference type="Pfam" id="PF02770">
    <property type="entry name" value="Acyl-CoA_dh_M"/>
    <property type="match status" value="1"/>
</dbReference>
<proteinExistence type="inferred from homology"/>
<evidence type="ECO:0000256" key="2">
    <source>
        <dbReference type="ARBA" id="ARBA00022630"/>
    </source>
</evidence>
<protein>
    <submittedName>
        <fullName evidence="9">Uncharacterized protein</fullName>
    </submittedName>
</protein>
<keyword evidence="3 4" id="KW-0274">FAD</keyword>
<evidence type="ECO:0000256" key="3">
    <source>
        <dbReference type="ARBA" id="ARBA00022827"/>
    </source>
</evidence>
<dbReference type="InterPro" id="IPR009075">
    <property type="entry name" value="AcylCo_DH/oxidase_C"/>
</dbReference>
<evidence type="ECO:0000313" key="10">
    <source>
        <dbReference type="Proteomes" id="UP001217089"/>
    </source>
</evidence>
<keyword evidence="2 4" id="KW-0285">Flavoprotein</keyword>
<dbReference type="Gene3D" id="1.20.140.10">
    <property type="entry name" value="Butyryl-CoA Dehydrogenase, subunit A, domain 3"/>
    <property type="match status" value="1"/>
</dbReference>
<keyword evidence="10" id="KW-1185">Reference proteome</keyword>
<dbReference type="InterPro" id="IPR036250">
    <property type="entry name" value="AcylCo_DH-like_C"/>
</dbReference>
<dbReference type="InterPro" id="IPR006091">
    <property type="entry name" value="Acyl-CoA_Oxase/DH_mid-dom"/>
</dbReference>
<dbReference type="SUPFAM" id="SSF56645">
    <property type="entry name" value="Acyl-CoA dehydrogenase NM domain-like"/>
    <property type="match status" value="1"/>
</dbReference>
<dbReference type="Proteomes" id="UP001217089">
    <property type="component" value="Unassembled WGS sequence"/>
</dbReference>
<organism evidence="9 10">
    <name type="scientific">Tegillarca granosa</name>
    <name type="common">Malaysian cockle</name>
    <name type="synonym">Anadara granosa</name>
    <dbReference type="NCBI Taxonomy" id="220873"/>
    <lineage>
        <taxon>Eukaryota</taxon>
        <taxon>Metazoa</taxon>
        <taxon>Spiralia</taxon>
        <taxon>Lophotrochozoa</taxon>
        <taxon>Mollusca</taxon>
        <taxon>Bivalvia</taxon>
        <taxon>Autobranchia</taxon>
        <taxon>Pteriomorphia</taxon>
        <taxon>Arcoida</taxon>
        <taxon>Arcoidea</taxon>
        <taxon>Arcidae</taxon>
        <taxon>Tegillarca</taxon>
    </lineage>
</organism>
<evidence type="ECO:0000256" key="4">
    <source>
        <dbReference type="RuleBase" id="RU362125"/>
    </source>
</evidence>
<dbReference type="Pfam" id="PF22217">
    <property type="entry name" value="ACDH-11_C"/>
    <property type="match status" value="1"/>
</dbReference>
<dbReference type="EMBL" id="JARBDR010000440">
    <property type="protein sequence ID" value="KAJ8312682.1"/>
    <property type="molecule type" value="Genomic_DNA"/>
</dbReference>
<evidence type="ECO:0000259" key="5">
    <source>
        <dbReference type="Pfam" id="PF00441"/>
    </source>
</evidence>
<dbReference type="Pfam" id="PF18158">
    <property type="entry name" value="AidB_N"/>
    <property type="match status" value="1"/>
</dbReference>
<evidence type="ECO:0000313" key="9">
    <source>
        <dbReference type="EMBL" id="KAJ8312682.1"/>
    </source>
</evidence>
<reference evidence="9 10" key="1">
    <citation type="submission" date="2022-12" db="EMBL/GenBank/DDBJ databases">
        <title>Chromosome-level genome of Tegillarca granosa.</title>
        <authorList>
            <person name="Kim J."/>
        </authorList>
    </citation>
    <scope>NUCLEOTIDE SEQUENCE [LARGE SCALE GENOMIC DNA]</scope>
    <source>
        <strain evidence="9">Teg-2019</strain>
        <tissue evidence="9">Adductor muscle</tissue>
    </source>
</reference>
<evidence type="ECO:0000259" key="8">
    <source>
        <dbReference type="Pfam" id="PF22217"/>
    </source>
</evidence>
<dbReference type="PANTHER" id="PTHR42707">
    <property type="entry name" value="ACYL-COA DEHYDROGENASE"/>
    <property type="match status" value="1"/>
</dbReference>
<comment type="caution">
    <text evidence="9">The sequence shown here is derived from an EMBL/GenBank/DDBJ whole genome shotgun (WGS) entry which is preliminary data.</text>
</comment>
<dbReference type="Gene3D" id="2.40.110.20">
    <property type="match status" value="1"/>
</dbReference>
<dbReference type="Gene3D" id="6.10.250.600">
    <property type="match status" value="1"/>
</dbReference>
<evidence type="ECO:0000256" key="1">
    <source>
        <dbReference type="ARBA" id="ARBA00009347"/>
    </source>
</evidence>
<dbReference type="SUPFAM" id="SSF47203">
    <property type="entry name" value="Acyl-CoA dehydrogenase C-terminal domain-like"/>
    <property type="match status" value="1"/>
</dbReference>
<dbReference type="Pfam" id="PF00441">
    <property type="entry name" value="Acyl-CoA_dh_1"/>
    <property type="match status" value="1"/>
</dbReference>
<feature type="domain" description="Acyl-CoA oxidase/dehydrogenase middle" evidence="6">
    <location>
        <begin position="226"/>
        <end position="329"/>
    </location>
</feature>
<dbReference type="InterPro" id="IPR052904">
    <property type="entry name" value="Acyl-CoA_dehydrogenase-like"/>
</dbReference>
<sequence length="572" mass="64097">MKKFYLIKKTFVTLALCNRNSIRVRFASTVTNKHNIEECQSGEQFVPPFARAKIGSFFQTRPKLGNQFEEDQTLKTYLKRHMPTSVYQDIEADLKQFGRRVATDIYDLGLQCDVDLPKVEHFDAWGQRIDRLITCPAWKKMHDISAEEGLVAIAYERNHAEWSRLYQMSKIYLYAPSAGLYSCPIAMTDGAAKIIEGFASAVPWLKDRAFTHLVSRHPSDFWTSGQWMTERRGGSDVANGTETLAVLQKDGSYKLFGYKWFSSATDADITFTLARIVDDRGHTTKGTKGLSLFYLETRKENGELNNIYIQKLKNKLGTKQVPTAELLLDGTVAYKVSEEGRGVAGISSMLTISRIHNAMSAVGAMRRIVNLARDYSTQRTAFGNVIKDYPLHMQTLARMEVEVRGATLLTLEIARLLGREDTGIATEEEKLLIRLLTPLAKLYTGKQAMSVVSEGVECFGGQGYIEDTGIPGLLRDAQVLTIWEGTTNVLSLDVLRAVAKTKGQVLAALKNDVQQKLSKADNGDLLSCANKINEAIMSLLTFTMKHQDKMETAARDFAFNLSQVYIGKSFFF</sequence>
<gene>
    <name evidence="9" type="ORF">KUTeg_010055</name>
</gene>
<feature type="domain" description="Acyl-CoA dehydrogenase 11-like C-terminal" evidence="8">
    <location>
        <begin position="504"/>
        <end position="567"/>
    </location>
</feature>
<feature type="domain" description="Acyl-CoA dehydrogenase/oxidase C-terminal" evidence="5">
    <location>
        <begin position="340"/>
        <end position="498"/>
    </location>
</feature>